<keyword evidence="2" id="KW-1185">Reference proteome</keyword>
<name>U2JCF3_9SPHI</name>
<dbReference type="EMBL" id="ATDL01000006">
    <property type="protein sequence ID" value="ERJ60353.1"/>
    <property type="molecule type" value="Genomic_DNA"/>
</dbReference>
<proteinExistence type="predicted"/>
<protein>
    <submittedName>
        <fullName evidence="1">Uncharacterized protein</fullName>
    </submittedName>
</protein>
<accession>U2JCF3</accession>
<gene>
    <name evidence="1" type="ORF">M472_16480</name>
</gene>
<dbReference type="AlphaFoldDB" id="U2JCF3"/>
<dbReference type="RefSeq" id="WP_021069230.1">
    <property type="nucleotide sequence ID" value="NZ_ATDL01000006.1"/>
</dbReference>
<sequence length="114" mass="12830">MVTITGYEKRTGDNGEFFLLELQGDLEFAYSKKTGQPYATAKKCLIPSTFNEAVCQASIGKQMRGSIIKTSVEPYEYTIEETGEIVTLAYRYTYSPQENVTEELKPQEAEPVLI</sequence>
<dbReference type="PATRIC" id="fig|1346330.5.peg.1051"/>
<dbReference type="Proteomes" id="UP000016584">
    <property type="component" value="Unassembled WGS sequence"/>
</dbReference>
<dbReference type="OrthoDB" id="676860at2"/>
<comment type="caution">
    <text evidence="1">The sequence shown here is derived from an EMBL/GenBank/DDBJ whole genome shotgun (WGS) entry which is preliminary data.</text>
</comment>
<dbReference type="eggNOG" id="ENOG5032S88">
    <property type="taxonomic scope" value="Bacteria"/>
</dbReference>
<evidence type="ECO:0000313" key="2">
    <source>
        <dbReference type="Proteomes" id="UP000016584"/>
    </source>
</evidence>
<organism evidence="1 2">
    <name type="scientific">Sphingobacterium paucimobilis HER1398</name>
    <dbReference type="NCBI Taxonomy" id="1346330"/>
    <lineage>
        <taxon>Bacteria</taxon>
        <taxon>Pseudomonadati</taxon>
        <taxon>Bacteroidota</taxon>
        <taxon>Sphingobacteriia</taxon>
        <taxon>Sphingobacteriales</taxon>
        <taxon>Sphingobacteriaceae</taxon>
        <taxon>Sphingobacterium</taxon>
    </lineage>
</organism>
<dbReference type="STRING" id="1346330.M472_16480"/>
<reference evidence="1 2" key="1">
    <citation type="journal article" date="2013" name="Genome Announc.">
        <title>The Draft Genome Sequence of Sphingomonas paucimobilis Strain HER1398 (Proteobacteria), Host to the Giant PAU Phage, Indicates That It Is a Member of the Genus Sphingobacterium (Bacteroidetes).</title>
        <authorList>
            <person name="White R.A.III."/>
            <person name="Suttle C.A."/>
        </authorList>
    </citation>
    <scope>NUCLEOTIDE SEQUENCE [LARGE SCALE GENOMIC DNA]</scope>
    <source>
        <strain evidence="1 2">HER1398</strain>
    </source>
</reference>
<evidence type="ECO:0000313" key="1">
    <source>
        <dbReference type="EMBL" id="ERJ60353.1"/>
    </source>
</evidence>